<dbReference type="Pfam" id="PF18985">
    <property type="entry name" value="DUF5718"/>
    <property type="match status" value="1"/>
</dbReference>
<name>A0ABQ6DZZ1_9GAMM</name>
<proteinExistence type="predicted"/>
<accession>A0ABQ6DZZ1</accession>
<protein>
    <recommendedName>
        <fullName evidence="3">DUF4261 domain-containing protein</fullName>
    </recommendedName>
</protein>
<dbReference type="RefSeq" id="WP_284203874.1">
    <property type="nucleotide sequence ID" value="NZ_BSPQ01000005.1"/>
</dbReference>
<keyword evidence="2" id="KW-1185">Reference proteome</keyword>
<evidence type="ECO:0000313" key="2">
    <source>
        <dbReference type="Proteomes" id="UP001157353"/>
    </source>
</evidence>
<sequence length="281" mass="31572">MINRNKGVLFGLGVAGNSAGHLQQTGESQAFNELDDPNKPQALFPFYVPQAEDAYLAENPYSSDILQLPDCEQALVQMEPEVALKLSAFYAADGRLTHLKPIAMTLVNDVTYRNAKINKLAQKKNWGSASKGLAEHEINIIDFTAGPQLEALRLCGFHQRDGQWQLCGEDVALTQYSYFYDQLVQWLLDQIQQQQETGLFHNIQALLAQADYPDTLLIAIGATRYSDYGLQHQLLSGDQSAVVLYDSRVYDFDEVQFLLEQQLDTPPQSDDAIIFLRQRVV</sequence>
<organism evidence="1 2">
    <name type="scientific">Psychromonas marina</name>
    <dbReference type="NCBI Taxonomy" id="88364"/>
    <lineage>
        <taxon>Bacteria</taxon>
        <taxon>Pseudomonadati</taxon>
        <taxon>Pseudomonadota</taxon>
        <taxon>Gammaproteobacteria</taxon>
        <taxon>Alteromonadales</taxon>
        <taxon>Psychromonadaceae</taxon>
        <taxon>Psychromonas</taxon>
    </lineage>
</organism>
<gene>
    <name evidence="1" type="ORF">GCM10007916_18210</name>
</gene>
<evidence type="ECO:0000313" key="1">
    <source>
        <dbReference type="EMBL" id="GLS90754.1"/>
    </source>
</evidence>
<comment type="caution">
    <text evidence="1">The sequence shown here is derived from an EMBL/GenBank/DDBJ whole genome shotgun (WGS) entry which is preliminary data.</text>
</comment>
<reference evidence="2" key="1">
    <citation type="journal article" date="2019" name="Int. J. Syst. Evol. Microbiol.">
        <title>The Global Catalogue of Microorganisms (GCM) 10K type strain sequencing project: providing services to taxonomists for standard genome sequencing and annotation.</title>
        <authorList>
            <consortium name="The Broad Institute Genomics Platform"/>
            <consortium name="The Broad Institute Genome Sequencing Center for Infectious Disease"/>
            <person name="Wu L."/>
            <person name="Ma J."/>
        </authorList>
    </citation>
    <scope>NUCLEOTIDE SEQUENCE [LARGE SCALE GENOMIC DNA]</scope>
    <source>
        <strain evidence="2">NBRC 103166</strain>
    </source>
</reference>
<evidence type="ECO:0008006" key="3">
    <source>
        <dbReference type="Google" id="ProtNLM"/>
    </source>
</evidence>
<dbReference type="Proteomes" id="UP001157353">
    <property type="component" value="Unassembled WGS sequence"/>
</dbReference>
<dbReference type="InterPro" id="IPR043776">
    <property type="entry name" value="DUF5718"/>
</dbReference>
<dbReference type="EMBL" id="BSPQ01000005">
    <property type="protein sequence ID" value="GLS90754.1"/>
    <property type="molecule type" value="Genomic_DNA"/>
</dbReference>